<feature type="region of interest" description="Interaction with substrate tRNA" evidence="10">
    <location>
        <begin position="30"/>
        <end position="33"/>
    </location>
</feature>
<keyword evidence="8 10" id="KW-0460">Magnesium</keyword>
<dbReference type="NCBIfam" id="TIGR00174">
    <property type="entry name" value="miaA"/>
    <property type="match status" value="1"/>
</dbReference>
<evidence type="ECO:0000256" key="2">
    <source>
        <dbReference type="ARBA" id="ARBA00003213"/>
    </source>
</evidence>
<evidence type="ECO:0000256" key="9">
    <source>
        <dbReference type="ARBA" id="ARBA00049563"/>
    </source>
</evidence>
<dbReference type="Gene3D" id="1.10.20.140">
    <property type="match status" value="1"/>
</dbReference>
<dbReference type="AlphaFoldDB" id="A0A845KXZ4"/>
<organism evidence="14 15">
    <name type="scientific">Heliomicrobium undosum</name>
    <dbReference type="NCBI Taxonomy" id="121734"/>
    <lineage>
        <taxon>Bacteria</taxon>
        <taxon>Bacillati</taxon>
        <taxon>Bacillota</taxon>
        <taxon>Clostridia</taxon>
        <taxon>Eubacteriales</taxon>
        <taxon>Heliobacteriaceae</taxon>
        <taxon>Heliomicrobium</taxon>
    </lineage>
</organism>
<dbReference type="RefSeq" id="WP_161255042.1">
    <property type="nucleotide sequence ID" value="NZ_WXEY01000002.1"/>
</dbReference>
<keyword evidence="6 10" id="KW-0547">Nucleotide-binding</keyword>
<keyword evidence="15" id="KW-1185">Reference proteome</keyword>
<feature type="binding site" evidence="10">
    <location>
        <begin position="7"/>
        <end position="12"/>
    </location>
    <ligand>
        <name>substrate</name>
    </ligand>
</feature>
<feature type="site" description="Interaction with substrate tRNA" evidence="10">
    <location>
        <position position="96"/>
    </location>
</feature>
<accession>A0A845KXZ4</accession>
<dbReference type="PANTHER" id="PTHR11088:SF60">
    <property type="entry name" value="TRNA DIMETHYLALLYLTRANSFERASE"/>
    <property type="match status" value="1"/>
</dbReference>
<dbReference type="PANTHER" id="PTHR11088">
    <property type="entry name" value="TRNA DIMETHYLALLYLTRANSFERASE"/>
    <property type="match status" value="1"/>
</dbReference>
<evidence type="ECO:0000256" key="13">
    <source>
        <dbReference type="RuleBase" id="RU003785"/>
    </source>
</evidence>
<comment type="caution">
    <text evidence="14">The sequence shown here is derived from an EMBL/GenBank/DDBJ whole genome shotgun (WGS) entry which is preliminary data.</text>
</comment>
<evidence type="ECO:0000256" key="12">
    <source>
        <dbReference type="RuleBase" id="RU003784"/>
    </source>
</evidence>
<feature type="binding site" evidence="10">
    <location>
        <begin position="5"/>
        <end position="12"/>
    </location>
    <ligand>
        <name>ATP</name>
        <dbReference type="ChEBI" id="CHEBI:30616"/>
    </ligand>
</feature>
<evidence type="ECO:0000256" key="8">
    <source>
        <dbReference type="ARBA" id="ARBA00022842"/>
    </source>
</evidence>
<evidence type="ECO:0000256" key="11">
    <source>
        <dbReference type="RuleBase" id="RU003783"/>
    </source>
</evidence>
<dbReference type="Pfam" id="PF01715">
    <property type="entry name" value="IPPT"/>
    <property type="match status" value="1"/>
</dbReference>
<protein>
    <recommendedName>
        <fullName evidence="10">tRNA dimethylallyltransferase</fullName>
        <ecNumber evidence="10">2.5.1.75</ecNumber>
    </recommendedName>
    <alternativeName>
        <fullName evidence="10">Dimethylallyl diphosphate:tRNA dimethylallyltransferase</fullName>
        <shortName evidence="10">DMAPP:tRNA dimethylallyltransferase</shortName>
        <shortName evidence="10">DMATase</shortName>
    </alternativeName>
    <alternativeName>
        <fullName evidence="10">Isopentenyl-diphosphate:tRNA isopentenyltransferase</fullName>
        <shortName evidence="10">IPP transferase</shortName>
        <shortName evidence="10">IPPT</shortName>
        <shortName evidence="10">IPTase</shortName>
    </alternativeName>
</protein>
<dbReference type="GO" id="GO:0005524">
    <property type="term" value="F:ATP binding"/>
    <property type="evidence" value="ECO:0007669"/>
    <property type="project" value="UniProtKB-UniRule"/>
</dbReference>
<evidence type="ECO:0000256" key="5">
    <source>
        <dbReference type="ARBA" id="ARBA00022694"/>
    </source>
</evidence>
<dbReference type="HAMAP" id="MF_00185">
    <property type="entry name" value="IPP_trans"/>
    <property type="match status" value="1"/>
</dbReference>
<dbReference type="Proteomes" id="UP000463470">
    <property type="component" value="Unassembled WGS sequence"/>
</dbReference>
<evidence type="ECO:0000256" key="7">
    <source>
        <dbReference type="ARBA" id="ARBA00022840"/>
    </source>
</evidence>
<dbReference type="EC" id="2.5.1.75" evidence="10"/>
<evidence type="ECO:0000313" key="15">
    <source>
        <dbReference type="Proteomes" id="UP000463470"/>
    </source>
</evidence>
<reference evidence="14 15" key="1">
    <citation type="submission" date="2020-01" db="EMBL/GenBank/DDBJ databases">
        <title>Whole-genome sequence of Heliobacterium undosum DSM 13378.</title>
        <authorList>
            <person name="Kyndt J.A."/>
            <person name="Meyer T.E."/>
        </authorList>
    </citation>
    <scope>NUCLEOTIDE SEQUENCE [LARGE SCALE GENOMIC DNA]</scope>
    <source>
        <strain evidence="14 15">DSM 13378</strain>
    </source>
</reference>
<dbReference type="InterPro" id="IPR039657">
    <property type="entry name" value="Dimethylallyltransferase"/>
</dbReference>
<proteinExistence type="inferred from homology"/>
<comment type="caution">
    <text evidence="10">Lacks conserved residue(s) required for the propagation of feature annotation.</text>
</comment>
<dbReference type="FunFam" id="1.10.20.140:FF:000001">
    <property type="entry name" value="tRNA dimethylallyltransferase"/>
    <property type="match status" value="1"/>
</dbReference>
<dbReference type="InterPro" id="IPR018022">
    <property type="entry name" value="IPT"/>
</dbReference>
<comment type="cofactor">
    <cofactor evidence="1 10">
        <name>Mg(2+)</name>
        <dbReference type="ChEBI" id="CHEBI:18420"/>
    </cofactor>
</comment>
<evidence type="ECO:0000313" key="14">
    <source>
        <dbReference type="EMBL" id="MZP28587.1"/>
    </source>
</evidence>
<evidence type="ECO:0000256" key="6">
    <source>
        <dbReference type="ARBA" id="ARBA00022741"/>
    </source>
</evidence>
<evidence type="ECO:0000256" key="1">
    <source>
        <dbReference type="ARBA" id="ARBA00001946"/>
    </source>
</evidence>
<dbReference type="SUPFAM" id="SSF52540">
    <property type="entry name" value="P-loop containing nucleoside triphosphate hydrolases"/>
    <property type="match status" value="1"/>
</dbReference>
<dbReference type="GO" id="GO:0052381">
    <property type="term" value="F:tRNA dimethylallyltransferase activity"/>
    <property type="evidence" value="ECO:0007669"/>
    <property type="project" value="UniProtKB-UniRule"/>
</dbReference>
<sequence>MQIVGPTAVGKSDAGIAVAQRFNGEIISGDSMQVYRGMDIGTAKLKQEERGGILHHMIDILDPDEPFSVADFQRRVTTLIPEIVSRGRLPILVGGTGLYVRSIIDHYEFTEEAIDLELRRRLEQEADTSGLEALHGRLAEVDPRAAARIHVNDRKRIIRALEVYQLTGRRQSDFHYADSVRQPKYQLAPIALTMDRQELYRRIDLRAQIMIESGLVEEVKGLLKRGYAPTLPSMQAIGYKEIVGYLQGEYDLAQALYLLQRDTRHFAKRQYTWFRRDTRLIWFAADAIERERLMEGIFDAVRNALGGHVERNINDGGALR</sequence>
<name>A0A845KXZ4_9FIRM</name>
<dbReference type="InterPro" id="IPR027417">
    <property type="entry name" value="P-loop_NTPase"/>
</dbReference>
<gene>
    <name evidence="10 14" type="primary">miaA</name>
    <name evidence="14" type="ORF">GTO91_02490</name>
</gene>
<keyword evidence="5 10" id="KW-0819">tRNA processing</keyword>
<comment type="catalytic activity">
    <reaction evidence="9 10 11">
        <text>adenosine(37) in tRNA + dimethylallyl diphosphate = N(6)-dimethylallyladenosine(37) in tRNA + diphosphate</text>
        <dbReference type="Rhea" id="RHEA:26482"/>
        <dbReference type="Rhea" id="RHEA-COMP:10162"/>
        <dbReference type="Rhea" id="RHEA-COMP:10375"/>
        <dbReference type="ChEBI" id="CHEBI:33019"/>
        <dbReference type="ChEBI" id="CHEBI:57623"/>
        <dbReference type="ChEBI" id="CHEBI:74411"/>
        <dbReference type="ChEBI" id="CHEBI:74415"/>
        <dbReference type="EC" id="2.5.1.75"/>
    </reaction>
</comment>
<evidence type="ECO:0000256" key="3">
    <source>
        <dbReference type="ARBA" id="ARBA00005842"/>
    </source>
</evidence>
<feature type="site" description="Interaction with substrate tRNA" evidence="10">
    <location>
        <position position="119"/>
    </location>
</feature>
<comment type="similarity">
    <text evidence="3 10 13">Belongs to the IPP transferase family.</text>
</comment>
<dbReference type="EMBL" id="WXEY01000002">
    <property type="protein sequence ID" value="MZP28587.1"/>
    <property type="molecule type" value="Genomic_DNA"/>
</dbReference>
<comment type="subunit">
    <text evidence="10">Monomer.</text>
</comment>
<dbReference type="Gene3D" id="3.40.50.300">
    <property type="entry name" value="P-loop containing nucleotide triphosphate hydrolases"/>
    <property type="match status" value="1"/>
</dbReference>
<dbReference type="GO" id="GO:0006400">
    <property type="term" value="P:tRNA modification"/>
    <property type="evidence" value="ECO:0007669"/>
    <property type="project" value="TreeGrafter"/>
</dbReference>
<dbReference type="OrthoDB" id="9776390at2"/>
<keyword evidence="4 10" id="KW-0808">Transferase</keyword>
<evidence type="ECO:0000256" key="10">
    <source>
        <dbReference type="HAMAP-Rule" id="MF_00185"/>
    </source>
</evidence>
<keyword evidence="7 10" id="KW-0067">ATP-binding</keyword>
<comment type="function">
    <text evidence="2 10 12">Catalyzes the transfer of a dimethylallyl group onto the adenine at position 37 in tRNAs that read codons beginning with uridine, leading to the formation of N6-(dimethylallyl)adenosine (i(6)A).</text>
</comment>
<evidence type="ECO:0000256" key="4">
    <source>
        <dbReference type="ARBA" id="ARBA00022679"/>
    </source>
</evidence>